<gene>
    <name evidence="2" type="ORF">PGLA2088_LOCUS31501</name>
</gene>
<proteinExistence type="predicted"/>
<evidence type="ECO:0000313" key="2">
    <source>
        <dbReference type="EMBL" id="CAE8700199.1"/>
    </source>
</evidence>
<dbReference type="AlphaFoldDB" id="A0A813K8X5"/>
<evidence type="ECO:0000256" key="1">
    <source>
        <dbReference type="SAM" id="MobiDB-lite"/>
    </source>
</evidence>
<evidence type="ECO:0000313" key="3">
    <source>
        <dbReference type="Proteomes" id="UP000626109"/>
    </source>
</evidence>
<dbReference type="Proteomes" id="UP000626109">
    <property type="component" value="Unassembled WGS sequence"/>
</dbReference>
<feature type="region of interest" description="Disordered" evidence="1">
    <location>
        <begin position="1"/>
        <end position="27"/>
    </location>
</feature>
<reference evidence="2" key="1">
    <citation type="submission" date="2021-02" db="EMBL/GenBank/DDBJ databases">
        <authorList>
            <person name="Dougan E. K."/>
            <person name="Rhodes N."/>
            <person name="Thang M."/>
            <person name="Chan C."/>
        </authorList>
    </citation>
    <scope>NUCLEOTIDE SEQUENCE</scope>
</reference>
<sequence length="429" mass="49313">MPADAEDPVSAMDLEQPSEVAELRRENQRLTRENQRLTRENLRLAALESQRLQRCRVLQHALQDLAKATARVQVLSHALLDDAGAAELQEMSVEQDDTFVDDTSEPENTIATTSSIRRRAARAGMSTTVEVKERMKEFERSGYKFTQPADMRQYLAKNDLPRLPEYTRQSQERTLDFHNPWRNNDVPFAGLAGHPQTSLTSAIVDDVWPERLTIKELQESGNQEEQARLAPLIKRMTLLREVTFKEFKGMLDNLSVDLEVEDVRLGWMKCGVTPLATVAFRTSQKAQELRSELRSSPLSDLVWEVKDWQFQGADTDRSESRCRLFFKNVYQVEDPDLAEHLEGHLARCFGGSRVCVNYYWDGQQKVRHPTDRIVSGYVDFEDEKHAELLMKALQKRRGDHVEYMVLTQITGVTTPIAFQRHSAYQSRDS</sequence>
<protein>
    <submittedName>
        <fullName evidence="2">Uncharacterized protein</fullName>
    </submittedName>
</protein>
<comment type="caution">
    <text evidence="2">The sequence shown here is derived from an EMBL/GenBank/DDBJ whole genome shotgun (WGS) entry which is preliminary data.</text>
</comment>
<dbReference type="EMBL" id="CAJNNW010029419">
    <property type="protein sequence ID" value="CAE8700199.1"/>
    <property type="molecule type" value="Genomic_DNA"/>
</dbReference>
<name>A0A813K8X5_POLGL</name>
<accession>A0A813K8X5</accession>
<organism evidence="2 3">
    <name type="scientific">Polarella glacialis</name>
    <name type="common">Dinoflagellate</name>
    <dbReference type="NCBI Taxonomy" id="89957"/>
    <lineage>
        <taxon>Eukaryota</taxon>
        <taxon>Sar</taxon>
        <taxon>Alveolata</taxon>
        <taxon>Dinophyceae</taxon>
        <taxon>Suessiales</taxon>
        <taxon>Suessiaceae</taxon>
        <taxon>Polarella</taxon>
    </lineage>
</organism>